<keyword evidence="2 8" id="KW-0645">Protease</keyword>
<comment type="similarity">
    <text evidence="1 8">Belongs to the SOS response-associated peptidase family.</text>
</comment>
<dbReference type="GO" id="GO:0008233">
    <property type="term" value="F:peptidase activity"/>
    <property type="evidence" value="ECO:0007669"/>
    <property type="project" value="UniProtKB-KW"/>
</dbReference>
<feature type="region of interest" description="Disordered" evidence="9">
    <location>
        <begin position="1"/>
        <end position="21"/>
    </location>
</feature>
<keyword evidence="3" id="KW-0227">DNA damage</keyword>
<dbReference type="Proteomes" id="UP000542776">
    <property type="component" value="Unassembled WGS sequence"/>
</dbReference>
<name>A0A7W6H7N9_9HYPH</name>
<dbReference type="InterPro" id="IPR036590">
    <property type="entry name" value="SRAP-like"/>
</dbReference>
<reference evidence="10 11" key="1">
    <citation type="submission" date="2020-08" db="EMBL/GenBank/DDBJ databases">
        <title>Genomic Encyclopedia of Type Strains, Phase IV (KMG-IV): sequencing the most valuable type-strain genomes for metagenomic binning, comparative biology and taxonomic classification.</title>
        <authorList>
            <person name="Goeker M."/>
        </authorList>
    </citation>
    <scope>NUCLEOTIDE SEQUENCE [LARGE SCALE GENOMIC DNA]</scope>
    <source>
        <strain evidence="10 11">DSM 102238</strain>
    </source>
</reference>
<dbReference type="SUPFAM" id="SSF143081">
    <property type="entry name" value="BB1717-like"/>
    <property type="match status" value="1"/>
</dbReference>
<protein>
    <recommendedName>
        <fullName evidence="8">Abasic site processing protein</fullName>
        <ecNumber evidence="8">3.4.-.-</ecNumber>
    </recommendedName>
</protein>
<dbReference type="GO" id="GO:0006508">
    <property type="term" value="P:proteolysis"/>
    <property type="evidence" value="ECO:0007669"/>
    <property type="project" value="UniProtKB-KW"/>
</dbReference>
<dbReference type="GO" id="GO:0003697">
    <property type="term" value="F:single-stranded DNA binding"/>
    <property type="evidence" value="ECO:0007669"/>
    <property type="project" value="InterPro"/>
</dbReference>
<dbReference type="EC" id="3.4.-.-" evidence="8"/>
<evidence type="ECO:0000256" key="6">
    <source>
        <dbReference type="ARBA" id="ARBA00023125"/>
    </source>
</evidence>
<keyword evidence="6" id="KW-0238">DNA-binding</keyword>
<keyword evidence="7" id="KW-0456">Lyase</keyword>
<evidence type="ECO:0000256" key="5">
    <source>
        <dbReference type="ARBA" id="ARBA00023124"/>
    </source>
</evidence>
<dbReference type="EMBL" id="JACIEK010000015">
    <property type="protein sequence ID" value="MBB4000145.1"/>
    <property type="molecule type" value="Genomic_DNA"/>
</dbReference>
<proteinExistence type="inferred from homology"/>
<evidence type="ECO:0000256" key="7">
    <source>
        <dbReference type="ARBA" id="ARBA00023239"/>
    </source>
</evidence>
<evidence type="ECO:0000313" key="10">
    <source>
        <dbReference type="EMBL" id="MBB4000145.1"/>
    </source>
</evidence>
<dbReference type="PANTHER" id="PTHR13604:SF0">
    <property type="entry name" value="ABASIC SITE PROCESSING PROTEIN HMCES"/>
    <property type="match status" value="1"/>
</dbReference>
<dbReference type="GO" id="GO:0016829">
    <property type="term" value="F:lyase activity"/>
    <property type="evidence" value="ECO:0007669"/>
    <property type="project" value="UniProtKB-KW"/>
</dbReference>
<evidence type="ECO:0000256" key="2">
    <source>
        <dbReference type="ARBA" id="ARBA00022670"/>
    </source>
</evidence>
<dbReference type="InterPro" id="IPR003738">
    <property type="entry name" value="SRAP"/>
</dbReference>
<keyword evidence="4 8" id="KW-0378">Hydrolase</keyword>
<evidence type="ECO:0000256" key="1">
    <source>
        <dbReference type="ARBA" id="ARBA00008136"/>
    </source>
</evidence>
<keyword evidence="5" id="KW-0190">Covalent protein-DNA linkage</keyword>
<evidence type="ECO:0000256" key="9">
    <source>
        <dbReference type="SAM" id="MobiDB-lite"/>
    </source>
</evidence>
<dbReference type="PANTHER" id="PTHR13604">
    <property type="entry name" value="DC12-RELATED"/>
    <property type="match status" value="1"/>
</dbReference>
<dbReference type="Pfam" id="PF02586">
    <property type="entry name" value="SRAP"/>
    <property type="match status" value="1"/>
</dbReference>
<evidence type="ECO:0000256" key="4">
    <source>
        <dbReference type="ARBA" id="ARBA00022801"/>
    </source>
</evidence>
<dbReference type="AlphaFoldDB" id="A0A7W6H7N9"/>
<evidence type="ECO:0000313" key="11">
    <source>
        <dbReference type="Proteomes" id="UP000542776"/>
    </source>
</evidence>
<sequence>MQDHDGDLIGNPIGGSNATDTSIDANITTALDDRRASCTSIGMCNLYSLTKGQSAILEFTRAAVDRTGNLPPLPDIFPDTAAPIVRMSEGERELTMARWGMPSPAFALKGKKVDGGVTNIRNTKSPHWRRWLGPEHRCLVPMTSLSEYDTVEGKKVPAWFAASDDRPLMVFAGIWTNWTSTRKVKEGEVSADLYGFLTTEPNAVVAPIHPKAMPVILTTAEEMEIWLEAPWAEAAALQRPLPDDGLCIVAKGARRDGADDGR</sequence>
<evidence type="ECO:0000256" key="3">
    <source>
        <dbReference type="ARBA" id="ARBA00022763"/>
    </source>
</evidence>
<dbReference type="GO" id="GO:0106300">
    <property type="term" value="P:protein-DNA covalent cross-linking repair"/>
    <property type="evidence" value="ECO:0007669"/>
    <property type="project" value="InterPro"/>
</dbReference>
<evidence type="ECO:0000256" key="8">
    <source>
        <dbReference type="RuleBase" id="RU364100"/>
    </source>
</evidence>
<gene>
    <name evidence="10" type="ORF">GGR04_004021</name>
</gene>
<accession>A0A7W6H7N9</accession>
<organism evidence="10 11">
    <name type="scientific">Aureimonas pseudogalii</name>
    <dbReference type="NCBI Taxonomy" id="1744844"/>
    <lineage>
        <taxon>Bacteria</taxon>
        <taxon>Pseudomonadati</taxon>
        <taxon>Pseudomonadota</taxon>
        <taxon>Alphaproteobacteria</taxon>
        <taxon>Hyphomicrobiales</taxon>
        <taxon>Aurantimonadaceae</taxon>
        <taxon>Aureimonas</taxon>
    </lineage>
</organism>
<dbReference type="Gene3D" id="3.90.1680.20">
    <property type="match status" value="2"/>
</dbReference>
<comment type="caution">
    <text evidence="10">The sequence shown here is derived from an EMBL/GenBank/DDBJ whole genome shotgun (WGS) entry which is preliminary data.</text>
</comment>
<keyword evidence="11" id="KW-1185">Reference proteome</keyword>